<evidence type="ECO:0000256" key="3">
    <source>
        <dbReference type="ARBA" id="ARBA00022723"/>
    </source>
</evidence>
<comment type="cofactor">
    <cofactor evidence="1">
        <name>[3Fe-4S] cluster</name>
        <dbReference type="ChEBI" id="CHEBI:21137"/>
    </cofactor>
</comment>
<dbReference type="PANTHER" id="PTHR36923:SF3">
    <property type="entry name" value="FERREDOXIN"/>
    <property type="match status" value="1"/>
</dbReference>
<accession>A0A1Q8BWC3</accession>
<protein>
    <recommendedName>
        <fullName evidence="8">Ferredoxin</fullName>
    </recommendedName>
</protein>
<evidence type="ECO:0000256" key="6">
    <source>
        <dbReference type="ARBA" id="ARBA00023014"/>
    </source>
</evidence>
<dbReference type="AlphaFoldDB" id="A0A1Q8BWC3"/>
<dbReference type="SUPFAM" id="SSF54862">
    <property type="entry name" value="4Fe-4S ferredoxins"/>
    <property type="match status" value="1"/>
</dbReference>
<dbReference type="GO" id="GO:0005506">
    <property type="term" value="F:iron ion binding"/>
    <property type="evidence" value="ECO:0007669"/>
    <property type="project" value="UniProtKB-UniRule"/>
</dbReference>
<keyword evidence="10" id="KW-1185">Reference proteome</keyword>
<dbReference type="Proteomes" id="UP000185596">
    <property type="component" value="Unassembled WGS sequence"/>
</dbReference>
<sequence>MLIKADTGRCVGAGQCVLSAPDIFDQDDQAVVTLLEREPGESLDLVLQAADRCPAGAISLEDGSAG</sequence>
<proteinExistence type="predicted"/>
<dbReference type="EMBL" id="MSIE01000120">
    <property type="protein sequence ID" value="OLF06426.1"/>
    <property type="molecule type" value="Genomic_DNA"/>
</dbReference>
<dbReference type="InterPro" id="IPR001080">
    <property type="entry name" value="3Fe4S_ferredoxin"/>
</dbReference>
<reference evidence="9 10" key="1">
    <citation type="submission" date="2016-12" db="EMBL/GenBank/DDBJ databases">
        <title>The draft genome sequence of Actinophytocola sp. 11-183.</title>
        <authorList>
            <person name="Wang W."/>
            <person name="Yuan L."/>
        </authorList>
    </citation>
    <scope>NUCLEOTIDE SEQUENCE [LARGE SCALE GENOMIC DNA]</scope>
    <source>
        <strain evidence="9 10">11-183</strain>
    </source>
</reference>
<dbReference type="Pfam" id="PF13370">
    <property type="entry name" value="Fer4_13"/>
    <property type="match status" value="1"/>
</dbReference>
<keyword evidence="6 8" id="KW-0411">Iron-sulfur</keyword>
<evidence type="ECO:0000256" key="8">
    <source>
        <dbReference type="RuleBase" id="RU368020"/>
    </source>
</evidence>
<gene>
    <name evidence="9" type="ORF">BU204_36365</name>
</gene>
<evidence type="ECO:0000256" key="4">
    <source>
        <dbReference type="ARBA" id="ARBA00022982"/>
    </source>
</evidence>
<evidence type="ECO:0000256" key="1">
    <source>
        <dbReference type="ARBA" id="ARBA00001927"/>
    </source>
</evidence>
<dbReference type="STRING" id="1912961.BU204_36365"/>
<dbReference type="InterPro" id="IPR051269">
    <property type="entry name" value="Fe-S_cluster_ET"/>
</dbReference>
<dbReference type="OrthoDB" id="14703at2"/>
<evidence type="ECO:0000256" key="2">
    <source>
        <dbReference type="ARBA" id="ARBA00022448"/>
    </source>
</evidence>
<keyword evidence="5 8" id="KW-0408">Iron</keyword>
<keyword evidence="7" id="KW-0003">3Fe-4S</keyword>
<dbReference type="Gene3D" id="3.30.70.20">
    <property type="match status" value="1"/>
</dbReference>
<dbReference type="GO" id="GO:0009055">
    <property type="term" value="F:electron transfer activity"/>
    <property type="evidence" value="ECO:0007669"/>
    <property type="project" value="UniProtKB-UniRule"/>
</dbReference>
<name>A0A1Q8BWC3_9PSEU</name>
<comment type="function">
    <text evidence="8">Ferredoxins are iron-sulfur proteins that transfer electrons in a wide variety of metabolic reactions.</text>
</comment>
<organism evidence="9 10">
    <name type="scientific">Actinophytocola xanthii</name>
    <dbReference type="NCBI Taxonomy" id="1912961"/>
    <lineage>
        <taxon>Bacteria</taxon>
        <taxon>Bacillati</taxon>
        <taxon>Actinomycetota</taxon>
        <taxon>Actinomycetes</taxon>
        <taxon>Pseudonocardiales</taxon>
        <taxon>Pseudonocardiaceae</taxon>
    </lineage>
</organism>
<keyword evidence="3 8" id="KW-0479">Metal-binding</keyword>
<dbReference type="RefSeq" id="WP_075130338.1">
    <property type="nucleotide sequence ID" value="NZ_MSIE01000120.1"/>
</dbReference>
<keyword evidence="4 8" id="KW-0249">Electron transport</keyword>
<evidence type="ECO:0000256" key="7">
    <source>
        <dbReference type="ARBA" id="ARBA00023291"/>
    </source>
</evidence>
<dbReference type="PANTHER" id="PTHR36923">
    <property type="entry name" value="FERREDOXIN"/>
    <property type="match status" value="1"/>
</dbReference>
<evidence type="ECO:0000256" key="5">
    <source>
        <dbReference type="ARBA" id="ARBA00023004"/>
    </source>
</evidence>
<evidence type="ECO:0000313" key="10">
    <source>
        <dbReference type="Proteomes" id="UP000185596"/>
    </source>
</evidence>
<keyword evidence="2 8" id="KW-0813">Transport</keyword>
<evidence type="ECO:0000313" key="9">
    <source>
        <dbReference type="EMBL" id="OLF06426.1"/>
    </source>
</evidence>
<dbReference type="GO" id="GO:0051538">
    <property type="term" value="F:3 iron, 4 sulfur cluster binding"/>
    <property type="evidence" value="ECO:0007669"/>
    <property type="project" value="UniProtKB-KW"/>
</dbReference>
<comment type="caution">
    <text evidence="9">The sequence shown here is derived from an EMBL/GenBank/DDBJ whole genome shotgun (WGS) entry which is preliminary data.</text>
</comment>
<dbReference type="PRINTS" id="PR00352">
    <property type="entry name" value="3FE4SFRDOXIN"/>
</dbReference>